<dbReference type="EMBL" id="PXVC01000031">
    <property type="protein sequence ID" value="PSI01460.1"/>
    <property type="molecule type" value="Genomic_DNA"/>
</dbReference>
<evidence type="ECO:0000313" key="1">
    <source>
        <dbReference type="EMBL" id="PSI01460.1"/>
    </source>
</evidence>
<dbReference type="SUPFAM" id="SSF48452">
    <property type="entry name" value="TPR-like"/>
    <property type="match status" value="1"/>
</dbReference>
<reference evidence="2" key="1">
    <citation type="submission" date="2018-03" db="EMBL/GenBank/DDBJ databases">
        <title>Ecological and genomic features of two cosmopolitan and abundant freshwater picocyanobacteria.</title>
        <authorList>
            <person name="Cabello-Yeves P.J."/>
            <person name="Picazo A."/>
            <person name="Camacho A."/>
            <person name="Callieri C."/>
            <person name="Rosselli R."/>
            <person name="Roda-Garcia J."/>
            <person name="Coutinho F.H."/>
            <person name="Rodriguez-Valera F."/>
        </authorList>
    </citation>
    <scope>NUCLEOTIDE SEQUENCE [LARGE SCALE GENOMIC DNA]</scope>
    <source>
        <strain evidence="2">Tous</strain>
    </source>
</reference>
<dbReference type="STRING" id="1910958.BTM30_02105"/>
<dbReference type="InterPro" id="IPR011990">
    <property type="entry name" value="TPR-like_helical_dom_sf"/>
</dbReference>
<protein>
    <submittedName>
        <fullName evidence="1">Uncharacterized protein</fullName>
    </submittedName>
</protein>
<organism evidence="1 2">
    <name type="scientific">Synechococcus lacustris str. Tous</name>
    <dbReference type="NCBI Taxonomy" id="1910958"/>
    <lineage>
        <taxon>Bacteria</taxon>
        <taxon>Bacillati</taxon>
        <taxon>Cyanobacteriota</taxon>
        <taxon>Cyanophyceae</taxon>
        <taxon>Synechococcales</taxon>
        <taxon>Synechococcaceae</taxon>
        <taxon>Synechococcus</taxon>
    </lineage>
</organism>
<comment type="caution">
    <text evidence="1">The sequence shown here is derived from an EMBL/GenBank/DDBJ whole genome shotgun (WGS) entry which is preliminary data.</text>
</comment>
<dbReference type="Pfam" id="PF14559">
    <property type="entry name" value="TPR_19"/>
    <property type="match status" value="1"/>
</dbReference>
<evidence type="ECO:0000313" key="2">
    <source>
        <dbReference type="Proteomes" id="UP000240206"/>
    </source>
</evidence>
<sequence length="267" mass="29038">MLNKPIAAVAAIGLAGLGGWWLGHTSKQIEAAETPQTAFKQRRAPLEAKLKGGTASDAEQLQLLKLRLALGDKSGALGLLETLSDQRPENWQLRLMLADLRRQQQDQSGAEREIRQVLNVKPLQPEAWQQLSQLQLNQGKGAQLEAQLKSSAVIAKTKPEGLPLGLLLADVQQRRQQSKSAENTYRDLIGRYPEDPRPLLALALQKQEAGEGEAAVALIREARQRVPEKSRPVLDQVAASWMVKSVRQQAQGPTGRALAAGAVGLSN</sequence>
<proteinExistence type="predicted"/>
<dbReference type="RefSeq" id="WP_106500105.1">
    <property type="nucleotide sequence ID" value="NZ_PXVC01000031.1"/>
</dbReference>
<dbReference type="Proteomes" id="UP000240206">
    <property type="component" value="Unassembled WGS sequence"/>
</dbReference>
<gene>
    <name evidence="1" type="ORF">C7K08_07950</name>
</gene>
<dbReference type="AlphaFoldDB" id="A0A2P7EE00"/>
<dbReference type="Gene3D" id="1.25.40.10">
    <property type="entry name" value="Tetratricopeptide repeat domain"/>
    <property type="match status" value="2"/>
</dbReference>
<accession>A0A2P7EE00</accession>
<name>A0A2P7EE00_9SYNE</name>
<keyword evidence="2" id="KW-1185">Reference proteome</keyword>